<sequence length="50" mass="5630">MSPGLPFCLGSCVCFGLTTARRSLPIYQLRFVSSLVLNKSKLYITLSNFW</sequence>
<evidence type="ECO:0000313" key="2">
    <source>
        <dbReference type="EMBL" id="KHG19206.1"/>
    </source>
</evidence>
<organism evidence="1 3">
    <name type="scientific">Gossypium arboreum</name>
    <name type="common">Tree cotton</name>
    <name type="synonym">Gossypium nanking</name>
    <dbReference type="NCBI Taxonomy" id="29729"/>
    <lineage>
        <taxon>Eukaryota</taxon>
        <taxon>Viridiplantae</taxon>
        <taxon>Streptophyta</taxon>
        <taxon>Embryophyta</taxon>
        <taxon>Tracheophyta</taxon>
        <taxon>Spermatophyta</taxon>
        <taxon>Magnoliopsida</taxon>
        <taxon>eudicotyledons</taxon>
        <taxon>Gunneridae</taxon>
        <taxon>Pentapetalae</taxon>
        <taxon>rosids</taxon>
        <taxon>malvids</taxon>
        <taxon>Malvales</taxon>
        <taxon>Malvaceae</taxon>
        <taxon>Malvoideae</taxon>
        <taxon>Gossypium</taxon>
    </lineage>
</organism>
<accession>A0A0B0N3M4</accession>
<gene>
    <name evidence="2" type="ORF">F383_24050</name>
    <name evidence="1" type="ORF">F383_34655</name>
</gene>
<dbReference type="AlphaFoldDB" id="A0A0B0N3M4"/>
<dbReference type="EMBL" id="JRRC01470280">
    <property type="protein sequence ID" value="KHG07232.1"/>
    <property type="molecule type" value="Genomic_DNA"/>
</dbReference>
<dbReference type="EMBL" id="KN412408">
    <property type="protein sequence ID" value="KHG19206.1"/>
    <property type="molecule type" value="Genomic_DNA"/>
</dbReference>
<evidence type="ECO:0000313" key="3">
    <source>
        <dbReference type="Proteomes" id="UP000032142"/>
    </source>
</evidence>
<evidence type="ECO:0000313" key="1">
    <source>
        <dbReference type="EMBL" id="KHG07232.1"/>
    </source>
</evidence>
<keyword evidence="3" id="KW-1185">Reference proteome</keyword>
<protein>
    <submittedName>
        <fullName evidence="1">Uncharacterized protein</fullName>
    </submittedName>
</protein>
<proteinExistence type="predicted"/>
<reference evidence="1" key="1">
    <citation type="submission" date="2014-09" db="EMBL/GenBank/DDBJ databases">
        <title>G. arboreum L. cv. AKA8401 A2 genome assembly version 1.0.</title>
        <authorList>
            <person name="Mudge J."/>
            <person name="Ramaraj T."/>
            <person name="Lindquist I.E."/>
            <person name="Bharti A.K."/>
            <person name="Sundararajan A."/>
            <person name="Cameron C.T."/>
            <person name="Woodward J.E."/>
            <person name="May G.D."/>
            <person name="Brubaker C."/>
            <person name="Broadhvest J."/>
            <person name="Wilkins T.A."/>
        </authorList>
    </citation>
    <scope>NUCLEOTIDE SEQUENCE</scope>
</reference>
<reference evidence="3" key="2">
    <citation type="submission" date="2014-09" db="EMBL/GenBank/DDBJ databases">
        <authorList>
            <person name="Mudge J."/>
            <person name="Ramaraj T."/>
            <person name="Lindquist I.E."/>
            <person name="Bharti A.K."/>
            <person name="Sundararajan A."/>
            <person name="Cameron C.T."/>
            <person name="Woodward J.E."/>
            <person name="May G.D."/>
            <person name="Brubaker C."/>
            <person name="Broadhvest J."/>
            <person name="Wilkins T.A."/>
        </authorList>
    </citation>
    <scope>NUCLEOTIDE SEQUENCE</scope>
    <source>
        <strain evidence="3">cv. AKA8401</strain>
    </source>
</reference>
<name>A0A0B0N3M4_GOSAR</name>
<dbReference type="Proteomes" id="UP000032142">
    <property type="component" value="Unassembled WGS sequence"/>
</dbReference>